<organism evidence="2 3">
    <name type="scientific">Natronocella acetinitrilica</name>
    <dbReference type="NCBI Taxonomy" id="414046"/>
    <lineage>
        <taxon>Bacteria</taxon>
        <taxon>Pseudomonadati</taxon>
        <taxon>Pseudomonadota</taxon>
        <taxon>Gammaproteobacteria</taxon>
        <taxon>Chromatiales</taxon>
        <taxon>Ectothiorhodospiraceae</taxon>
        <taxon>Natronocella</taxon>
    </lineage>
</organism>
<accession>A0AAE3KI96</accession>
<evidence type="ECO:0000313" key="2">
    <source>
        <dbReference type="EMBL" id="MCP1677167.1"/>
    </source>
</evidence>
<dbReference type="NCBIfam" id="TIGR02595">
    <property type="entry name" value="PEP_CTERM"/>
    <property type="match status" value="1"/>
</dbReference>
<gene>
    <name evidence="2" type="ORF">J2T57_004341</name>
</gene>
<feature type="domain" description="Ice-binding protein C-terminal" evidence="1">
    <location>
        <begin position="196"/>
        <end position="218"/>
    </location>
</feature>
<dbReference type="AlphaFoldDB" id="A0AAE3KI96"/>
<evidence type="ECO:0000313" key="3">
    <source>
        <dbReference type="Proteomes" id="UP001205843"/>
    </source>
</evidence>
<dbReference type="InterPro" id="IPR013424">
    <property type="entry name" value="Ice-binding_C"/>
</dbReference>
<keyword evidence="3" id="KW-1185">Reference proteome</keyword>
<protein>
    <recommendedName>
        <fullName evidence="1">Ice-binding protein C-terminal domain-containing protein</fullName>
    </recommendedName>
</protein>
<dbReference type="EMBL" id="JALJXV010000014">
    <property type="protein sequence ID" value="MCP1677167.1"/>
    <property type="molecule type" value="Genomic_DNA"/>
</dbReference>
<comment type="caution">
    <text evidence="2">The sequence shown here is derived from an EMBL/GenBank/DDBJ whole genome shotgun (WGS) entry which is preliminary data.</text>
</comment>
<dbReference type="Proteomes" id="UP001205843">
    <property type="component" value="Unassembled WGS sequence"/>
</dbReference>
<evidence type="ECO:0000259" key="1">
    <source>
        <dbReference type="Pfam" id="PF07589"/>
    </source>
</evidence>
<proteinExistence type="predicted"/>
<reference evidence="2" key="1">
    <citation type="submission" date="2022-03" db="EMBL/GenBank/DDBJ databases">
        <title>Genomic Encyclopedia of Type Strains, Phase III (KMG-III): the genomes of soil and plant-associated and newly described type strains.</title>
        <authorList>
            <person name="Whitman W."/>
        </authorList>
    </citation>
    <scope>NUCLEOTIDE SEQUENCE</scope>
    <source>
        <strain evidence="2">ANL 6-2</strain>
    </source>
</reference>
<sequence>MNSKRSVWTGWKLGSIGLGTLGLLGLPAAAFGGVLITATIDGNDCSGFFGQGFRSCQIFNAGDEGDVKISPVIAKYDVEEDEWETNSALYPNIDGSEFSFGTGSEGTWNYTPGDGDPGVRFWAAKGGNFFNLFWVVGEDEAGLCDGSGVSLLTLDCLNAAQVVTSGSWITPTNPNNGNLTGLSHLTFYNEKAATKVPEPATLGMLGLGLLGLAAATRRRRSK</sequence>
<dbReference type="Pfam" id="PF07589">
    <property type="entry name" value="PEP-CTERM"/>
    <property type="match status" value="1"/>
</dbReference>
<name>A0AAE3KI96_9GAMM</name>